<proteinExistence type="predicted"/>
<gene>
    <name evidence="2" type="ORF">FHS74_001321</name>
</gene>
<evidence type="ECO:0000313" key="2">
    <source>
        <dbReference type="EMBL" id="MBB6250776.1"/>
    </source>
</evidence>
<dbReference type="EMBL" id="JACIIZ010000003">
    <property type="protein sequence ID" value="MBB6250776.1"/>
    <property type="molecule type" value="Genomic_DNA"/>
</dbReference>
<sequence>MPPHKFKVGQNVILQASRGDSRPASPVVSVTRLLPEEGGEPQYRIRIDVGGQERVVRESQLASTQTARAAEGLPGPVKKGTPLMAGSGRRGP</sequence>
<protein>
    <recommendedName>
        <fullName evidence="4">Cold-shock protein</fullName>
    </recommendedName>
</protein>
<dbReference type="Proteomes" id="UP000539175">
    <property type="component" value="Unassembled WGS sequence"/>
</dbReference>
<feature type="region of interest" description="Disordered" evidence="1">
    <location>
        <begin position="61"/>
        <end position="92"/>
    </location>
</feature>
<reference evidence="2 3" key="1">
    <citation type="submission" date="2020-08" db="EMBL/GenBank/DDBJ databases">
        <title>Genomic Encyclopedia of Type Strains, Phase IV (KMG-IV): sequencing the most valuable type-strain genomes for metagenomic binning, comparative biology and taxonomic classification.</title>
        <authorList>
            <person name="Goeker M."/>
        </authorList>
    </citation>
    <scope>NUCLEOTIDE SEQUENCE [LARGE SCALE GENOMIC DNA]</scope>
    <source>
        <strain evidence="2 3">DSM 22198</strain>
    </source>
</reference>
<dbReference type="AlphaFoldDB" id="A0A7X0AY17"/>
<evidence type="ECO:0000313" key="3">
    <source>
        <dbReference type="Proteomes" id="UP000539175"/>
    </source>
</evidence>
<evidence type="ECO:0000256" key="1">
    <source>
        <dbReference type="SAM" id="MobiDB-lite"/>
    </source>
</evidence>
<comment type="caution">
    <text evidence="2">The sequence shown here is derived from an EMBL/GenBank/DDBJ whole genome shotgun (WGS) entry which is preliminary data.</text>
</comment>
<keyword evidence="3" id="KW-1185">Reference proteome</keyword>
<evidence type="ECO:0008006" key="4">
    <source>
        <dbReference type="Google" id="ProtNLM"/>
    </source>
</evidence>
<name>A0A7X0AY17_9PROT</name>
<organism evidence="2 3">
    <name type="scientific">Nitrospirillum iridis</name>
    <dbReference type="NCBI Taxonomy" id="765888"/>
    <lineage>
        <taxon>Bacteria</taxon>
        <taxon>Pseudomonadati</taxon>
        <taxon>Pseudomonadota</taxon>
        <taxon>Alphaproteobacteria</taxon>
        <taxon>Rhodospirillales</taxon>
        <taxon>Azospirillaceae</taxon>
        <taxon>Nitrospirillum</taxon>
    </lineage>
</organism>
<accession>A0A7X0AY17</accession>